<dbReference type="PANTHER" id="PTHR43798:SF29">
    <property type="entry name" value="AB HYDROLASE-1 DOMAIN-CONTAINING PROTEIN"/>
    <property type="match status" value="1"/>
</dbReference>
<dbReference type="PRINTS" id="PR00111">
    <property type="entry name" value="ABHYDROLASE"/>
</dbReference>
<evidence type="ECO:0000259" key="1">
    <source>
        <dbReference type="Pfam" id="PF00561"/>
    </source>
</evidence>
<dbReference type="GO" id="GO:0016787">
    <property type="term" value="F:hydrolase activity"/>
    <property type="evidence" value="ECO:0007669"/>
    <property type="project" value="UniProtKB-KW"/>
</dbReference>
<sequence>MRKTIHNGTRQYDDQGTGPVVVLIHGFAENAAIWEIQQAYLKSNFRIITPDLPGAANVPLTLPLTIESMADYVYTILLAENIDKATVVGHSMGGYVALALADKHPQLVQGLGLFHSTATADTAEKKEARRKSIRLMEQYGAETFARQTLPNMFSPAFKTAQPDRVEAYVQMGMQCPETAMVAYYEAMMERPDRTSVLKNVTIPVLFIIGKDDAAVPTDIILPQITLPRLSSIHIFDEVGHMGMWEIYEAANVILRQFVEFCQH</sequence>
<dbReference type="InterPro" id="IPR000073">
    <property type="entry name" value="AB_hydrolase_1"/>
</dbReference>
<proteinExistence type="predicted"/>
<dbReference type="Pfam" id="PF00561">
    <property type="entry name" value="Abhydrolase_1"/>
    <property type="match status" value="1"/>
</dbReference>
<dbReference type="Gene3D" id="3.40.50.1820">
    <property type="entry name" value="alpha/beta hydrolase"/>
    <property type="match status" value="1"/>
</dbReference>
<organism evidence="2 3">
    <name type="scientific">Chitinophaga qingshengii</name>
    <dbReference type="NCBI Taxonomy" id="1569794"/>
    <lineage>
        <taxon>Bacteria</taxon>
        <taxon>Pseudomonadati</taxon>
        <taxon>Bacteroidota</taxon>
        <taxon>Chitinophagia</taxon>
        <taxon>Chitinophagales</taxon>
        <taxon>Chitinophagaceae</taxon>
        <taxon>Chitinophaga</taxon>
    </lineage>
</organism>
<reference evidence="2 3" key="1">
    <citation type="submission" date="2020-09" db="EMBL/GenBank/DDBJ databases">
        <title>Genome sequences of type strains of Chitinophaga qingshengii and Chitinophaga varians.</title>
        <authorList>
            <person name="Kittiwongwattana C."/>
        </authorList>
    </citation>
    <scope>NUCLEOTIDE SEQUENCE [LARGE SCALE GENOMIC DNA]</scope>
    <source>
        <strain evidence="2 3">JCM 30026</strain>
    </source>
</reference>
<keyword evidence="2" id="KW-0378">Hydrolase</keyword>
<gene>
    <name evidence="2" type="ORF">ICL07_10175</name>
</gene>
<dbReference type="InterPro" id="IPR029058">
    <property type="entry name" value="AB_hydrolase_fold"/>
</dbReference>
<comment type="caution">
    <text evidence="2">The sequence shown here is derived from an EMBL/GenBank/DDBJ whole genome shotgun (WGS) entry which is preliminary data.</text>
</comment>
<feature type="domain" description="AB hydrolase-1" evidence="1">
    <location>
        <begin position="19"/>
        <end position="245"/>
    </location>
</feature>
<protein>
    <submittedName>
        <fullName evidence="2">Alpha/beta hydrolase</fullName>
    </submittedName>
</protein>
<keyword evidence="3" id="KW-1185">Reference proteome</keyword>
<evidence type="ECO:0000313" key="2">
    <source>
        <dbReference type="EMBL" id="MBC9930741.1"/>
    </source>
</evidence>
<accession>A0ABR7TJS4</accession>
<dbReference type="InterPro" id="IPR050266">
    <property type="entry name" value="AB_hydrolase_sf"/>
</dbReference>
<name>A0ABR7TJS4_9BACT</name>
<dbReference type="EMBL" id="JACVFC010000001">
    <property type="protein sequence ID" value="MBC9930741.1"/>
    <property type="molecule type" value="Genomic_DNA"/>
</dbReference>
<dbReference type="RefSeq" id="WP_188087796.1">
    <property type="nucleotide sequence ID" value="NZ_JACVFC010000001.1"/>
</dbReference>
<dbReference type="Proteomes" id="UP000659124">
    <property type="component" value="Unassembled WGS sequence"/>
</dbReference>
<dbReference type="PANTHER" id="PTHR43798">
    <property type="entry name" value="MONOACYLGLYCEROL LIPASE"/>
    <property type="match status" value="1"/>
</dbReference>
<dbReference type="SUPFAM" id="SSF53474">
    <property type="entry name" value="alpha/beta-Hydrolases"/>
    <property type="match status" value="1"/>
</dbReference>
<evidence type="ECO:0000313" key="3">
    <source>
        <dbReference type="Proteomes" id="UP000659124"/>
    </source>
</evidence>